<reference evidence="1" key="1">
    <citation type="journal article" date="2022" name="bioRxiv">
        <title>Genomics of Preaxostyla Flagellates Illuminates Evolutionary Transitions and the Path Towards Mitochondrial Loss.</title>
        <authorList>
            <person name="Novak L.V.F."/>
            <person name="Treitli S.C."/>
            <person name="Pyrih J."/>
            <person name="Halakuc P."/>
            <person name="Pipaliya S.V."/>
            <person name="Vacek V."/>
            <person name="Brzon O."/>
            <person name="Soukal P."/>
            <person name="Eme L."/>
            <person name="Dacks J.B."/>
            <person name="Karnkowska A."/>
            <person name="Elias M."/>
            <person name="Hampl V."/>
        </authorList>
    </citation>
    <scope>NUCLEOTIDE SEQUENCE</scope>
    <source>
        <strain evidence="1">RCP-MX</strain>
    </source>
</reference>
<organism evidence="1 2">
    <name type="scientific">Paratrimastix pyriformis</name>
    <dbReference type="NCBI Taxonomy" id="342808"/>
    <lineage>
        <taxon>Eukaryota</taxon>
        <taxon>Metamonada</taxon>
        <taxon>Preaxostyla</taxon>
        <taxon>Paratrimastigidae</taxon>
        <taxon>Paratrimastix</taxon>
    </lineage>
</organism>
<evidence type="ECO:0000313" key="2">
    <source>
        <dbReference type="Proteomes" id="UP001141327"/>
    </source>
</evidence>
<protein>
    <submittedName>
        <fullName evidence="1">Uncharacterized protein</fullName>
    </submittedName>
</protein>
<keyword evidence="2" id="KW-1185">Reference proteome</keyword>
<gene>
    <name evidence="1" type="ORF">PAPYR_8416</name>
</gene>
<accession>A0ABQ8UET7</accession>
<name>A0ABQ8UET7_9EUKA</name>
<proteinExistence type="predicted"/>
<dbReference type="EMBL" id="JAPMOS010000072">
    <property type="protein sequence ID" value="KAJ4456376.1"/>
    <property type="molecule type" value="Genomic_DNA"/>
</dbReference>
<comment type="caution">
    <text evidence="1">The sequence shown here is derived from an EMBL/GenBank/DDBJ whole genome shotgun (WGS) entry which is preliminary data.</text>
</comment>
<dbReference type="Proteomes" id="UP001141327">
    <property type="component" value="Unassembled WGS sequence"/>
</dbReference>
<evidence type="ECO:0000313" key="1">
    <source>
        <dbReference type="EMBL" id="KAJ4456376.1"/>
    </source>
</evidence>
<sequence length="235" mass="26305">MQQGTDGDSGCSARQNVEADLLKMLDEVASQSQQLAAYQEASYQWHVKHHEKLKEILHTVNELTHLLSRCGLRTNELMPAEGGPCTTEKEPFTAVATPVSSLPPPPPRMLPTHNFHDFVMSFRANPSDPRLVEAMKNITREQFAMLEDSSVEFLLPPVVSWLADPETRMQAIVFIFEALRGFAAVFRRPRLRPTLTLCAGTLQELLAQGEVSLDTCGVTREELAEMIRNIQGHLK</sequence>